<gene>
    <name evidence="2" type="ORF">C2G38_1459135</name>
</gene>
<feature type="transmembrane region" description="Helical" evidence="1">
    <location>
        <begin position="107"/>
        <end position="127"/>
    </location>
</feature>
<dbReference type="Proteomes" id="UP000266673">
    <property type="component" value="Unassembled WGS sequence"/>
</dbReference>
<dbReference type="OrthoDB" id="5982228at2759"/>
<protein>
    <recommendedName>
        <fullName evidence="4">Amino acid/polyamine transporter I</fullName>
    </recommendedName>
</protein>
<proteinExistence type="predicted"/>
<evidence type="ECO:0000313" key="2">
    <source>
        <dbReference type="EMBL" id="RIB28512.1"/>
    </source>
</evidence>
<evidence type="ECO:0008006" key="4">
    <source>
        <dbReference type="Google" id="ProtNLM"/>
    </source>
</evidence>
<feature type="transmembrane region" description="Helical" evidence="1">
    <location>
        <begin position="47"/>
        <end position="64"/>
    </location>
</feature>
<organism evidence="2 3">
    <name type="scientific">Gigaspora rosea</name>
    <dbReference type="NCBI Taxonomy" id="44941"/>
    <lineage>
        <taxon>Eukaryota</taxon>
        <taxon>Fungi</taxon>
        <taxon>Fungi incertae sedis</taxon>
        <taxon>Mucoromycota</taxon>
        <taxon>Glomeromycotina</taxon>
        <taxon>Glomeromycetes</taxon>
        <taxon>Diversisporales</taxon>
        <taxon>Gigasporaceae</taxon>
        <taxon>Gigaspora</taxon>
    </lineage>
</organism>
<keyword evidence="3" id="KW-1185">Reference proteome</keyword>
<evidence type="ECO:0000313" key="3">
    <source>
        <dbReference type="Proteomes" id="UP000266673"/>
    </source>
</evidence>
<dbReference type="AlphaFoldDB" id="A0A397W3A7"/>
<feature type="transmembrane region" description="Helical" evidence="1">
    <location>
        <begin position="76"/>
        <end position="95"/>
    </location>
</feature>
<feature type="transmembrane region" description="Helical" evidence="1">
    <location>
        <begin position="139"/>
        <end position="159"/>
    </location>
</feature>
<keyword evidence="1" id="KW-1133">Transmembrane helix</keyword>
<name>A0A397W3A7_9GLOM</name>
<dbReference type="EMBL" id="QKWP01000063">
    <property type="protein sequence ID" value="RIB28512.1"/>
    <property type="molecule type" value="Genomic_DNA"/>
</dbReference>
<sequence length="175" mass="20534">MMLMITAMFFTYSRIIKYAAETGFMPRRISSWFTSYRIRSDTLCNQLSAQFIYCSILSFIFLIKNKYNISDFCSTTSQYSAMIYHGISALCLYKLKRRLNIMGPEIFSISIYMIIIYLTIIFFIIIASFVPPGDSDFDYIIPYCISWSATILGLIIWYIRKDFFFFPNGKCSVRI</sequence>
<comment type="caution">
    <text evidence="2">The sequence shown here is derived from an EMBL/GenBank/DDBJ whole genome shotgun (WGS) entry which is preliminary data.</text>
</comment>
<accession>A0A397W3A7</accession>
<keyword evidence="1" id="KW-0472">Membrane</keyword>
<evidence type="ECO:0000256" key="1">
    <source>
        <dbReference type="SAM" id="Phobius"/>
    </source>
</evidence>
<reference evidence="2 3" key="1">
    <citation type="submission" date="2018-06" db="EMBL/GenBank/DDBJ databases">
        <title>Comparative genomics reveals the genomic features of Rhizophagus irregularis, R. cerebriforme, R. diaphanum and Gigaspora rosea, and their symbiotic lifestyle signature.</title>
        <authorList>
            <person name="Morin E."/>
            <person name="San Clemente H."/>
            <person name="Chen E.C.H."/>
            <person name="De La Providencia I."/>
            <person name="Hainaut M."/>
            <person name="Kuo A."/>
            <person name="Kohler A."/>
            <person name="Murat C."/>
            <person name="Tang N."/>
            <person name="Roy S."/>
            <person name="Loubradou J."/>
            <person name="Henrissat B."/>
            <person name="Grigoriev I.V."/>
            <person name="Corradi N."/>
            <person name="Roux C."/>
            <person name="Martin F.M."/>
        </authorList>
    </citation>
    <scope>NUCLEOTIDE SEQUENCE [LARGE SCALE GENOMIC DNA]</scope>
    <source>
        <strain evidence="2 3">DAOM 194757</strain>
    </source>
</reference>
<keyword evidence="1" id="KW-0812">Transmembrane</keyword>